<dbReference type="SUPFAM" id="SSF53613">
    <property type="entry name" value="Ribokinase-like"/>
    <property type="match status" value="1"/>
</dbReference>
<dbReference type="EMBL" id="CAJNIZ010044149">
    <property type="protein sequence ID" value="CAE7679777.1"/>
    <property type="molecule type" value="Genomic_DNA"/>
</dbReference>
<gene>
    <name evidence="2" type="primary">KHK</name>
    <name evidence="2" type="ORF">SPIL2461_LOCUS18906</name>
</gene>
<proteinExistence type="predicted"/>
<protein>
    <submittedName>
        <fullName evidence="2">KHK protein</fullName>
    </submittedName>
</protein>
<evidence type="ECO:0000313" key="3">
    <source>
        <dbReference type="Proteomes" id="UP000649617"/>
    </source>
</evidence>
<organism evidence="2 3">
    <name type="scientific">Symbiodinium pilosum</name>
    <name type="common">Dinoflagellate</name>
    <dbReference type="NCBI Taxonomy" id="2952"/>
    <lineage>
        <taxon>Eukaryota</taxon>
        <taxon>Sar</taxon>
        <taxon>Alveolata</taxon>
        <taxon>Dinophyceae</taxon>
        <taxon>Suessiales</taxon>
        <taxon>Symbiodiniaceae</taxon>
        <taxon>Symbiodinium</taxon>
    </lineage>
</organism>
<dbReference type="InterPro" id="IPR011611">
    <property type="entry name" value="PfkB_dom"/>
</dbReference>
<dbReference type="Proteomes" id="UP000649617">
    <property type="component" value="Unassembled WGS sequence"/>
</dbReference>
<comment type="caution">
    <text evidence="2">The sequence shown here is derived from an EMBL/GenBank/DDBJ whole genome shotgun (WGS) entry which is preliminary data.</text>
</comment>
<dbReference type="AlphaFoldDB" id="A0A812WMS8"/>
<dbReference type="InterPro" id="IPR029056">
    <property type="entry name" value="Ribokinase-like"/>
</dbReference>
<dbReference type="Pfam" id="PF00294">
    <property type="entry name" value="PfkB"/>
    <property type="match status" value="1"/>
</dbReference>
<sequence>MPGVLQMASILRPEVPDFRVPLTPILSVEVEKPNLEVAALLPLLQRCDVAFFSSDFMRGRASDLLGEEAATASAPGQSNQNWRAHLAVKCLQALAAKANCRQALWICPWGAFGAFALELPDGEVYFERALVVKAVDSLGAGDTFVAASLCALGNGADPQQALRCACAVAGKKVPCA</sequence>
<keyword evidence="3" id="KW-1185">Reference proteome</keyword>
<feature type="domain" description="Carbohydrate kinase PfkB" evidence="1">
    <location>
        <begin position="103"/>
        <end position="172"/>
    </location>
</feature>
<name>A0A812WMS8_SYMPI</name>
<dbReference type="Gene3D" id="3.40.1190.20">
    <property type="match status" value="1"/>
</dbReference>
<evidence type="ECO:0000259" key="1">
    <source>
        <dbReference type="Pfam" id="PF00294"/>
    </source>
</evidence>
<reference evidence="2" key="1">
    <citation type="submission" date="2021-02" db="EMBL/GenBank/DDBJ databases">
        <authorList>
            <person name="Dougan E. K."/>
            <person name="Rhodes N."/>
            <person name="Thang M."/>
            <person name="Chan C."/>
        </authorList>
    </citation>
    <scope>NUCLEOTIDE SEQUENCE</scope>
</reference>
<dbReference type="OrthoDB" id="204058at2759"/>
<accession>A0A812WMS8</accession>
<evidence type="ECO:0000313" key="2">
    <source>
        <dbReference type="EMBL" id="CAE7679777.1"/>
    </source>
</evidence>